<feature type="transmembrane region" description="Helical" evidence="8">
    <location>
        <begin position="54"/>
        <end position="74"/>
    </location>
</feature>
<keyword evidence="10" id="KW-1185">Reference proteome</keyword>
<dbReference type="NCBIfam" id="TIGR00842">
    <property type="entry name" value="bcct"/>
    <property type="match status" value="1"/>
</dbReference>
<feature type="transmembrane region" description="Helical" evidence="8">
    <location>
        <begin position="192"/>
        <end position="214"/>
    </location>
</feature>
<organism evidence="9 10">
    <name type="scientific">Marinobacter xestospongiae</name>
    <dbReference type="NCBI Taxonomy" id="994319"/>
    <lineage>
        <taxon>Bacteria</taxon>
        <taxon>Pseudomonadati</taxon>
        <taxon>Pseudomonadota</taxon>
        <taxon>Gammaproteobacteria</taxon>
        <taxon>Pseudomonadales</taxon>
        <taxon>Marinobacteraceae</taxon>
        <taxon>Marinobacter</taxon>
    </lineage>
</organism>
<keyword evidence="5 8" id="KW-0812">Transmembrane</keyword>
<evidence type="ECO:0000256" key="7">
    <source>
        <dbReference type="ARBA" id="ARBA00023136"/>
    </source>
</evidence>
<feature type="transmembrane region" description="Helical" evidence="8">
    <location>
        <begin position="234"/>
        <end position="252"/>
    </location>
</feature>
<gene>
    <name evidence="9" type="primary">betT</name>
    <name evidence="9" type="ORF">RYS15_10815</name>
</gene>
<dbReference type="Proteomes" id="UP001269819">
    <property type="component" value="Unassembled WGS sequence"/>
</dbReference>
<evidence type="ECO:0000256" key="2">
    <source>
        <dbReference type="ARBA" id="ARBA00005658"/>
    </source>
</evidence>
<feature type="transmembrane region" description="Helical" evidence="8">
    <location>
        <begin position="475"/>
        <end position="500"/>
    </location>
</feature>
<evidence type="ECO:0000256" key="4">
    <source>
        <dbReference type="ARBA" id="ARBA00022475"/>
    </source>
</evidence>
<evidence type="ECO:0000313" key="10">
    <source>
        <dbReference type="Proteomes" id="UP001269819"/>
    </source>
</evidence>
<dbReference type="RefSeq" id="WP_316973796.1">
    <property type="nucleotide sequence ID" value="NZ_JAWIIJ010000006.1"/>
</dbReference>
<dbReference type="EMBL" id="JAWIIJ010000006">
    <property type="protein sequence ID" value="MDV2079183.1"/>
    <property type="molecule type" value="Genomic_DNA"/>
</dbReference>
<dbReference type="Pfam" id="PF02028">
    <property type="entry name" value="BCCT"/>
    <property type="match status" value="1"/>
</dbReference>
<comment type="subcellular location">
    <subcellularLocation>
        <location evidence="1">Cell membrane</location>
        <topology evidence="1">Multi-pass membrane protein</topology>
    </subcellularLocation>
</comment>
<keyword evidence="4" id="KW-1003">Cell membrane</keyword>
<feature type="transmembrane region" description="Helical" evidence="8">
    <location>
        <begin position="264"/>
        <end position="284"/>
    </location>
</feature>
<proteinExistence type="inferred from homology"/>
<keyword evidence="6 8" id="KW-1133">Transmembrane helix</keyword>
<sequence>MARNDNGPVAGINAPVFYPSAVLILLFVLFAITAPETAGQLFGSAQNWIINTFGWFYLLSMGIYLALALILALSRYGRVKLGPDHSEPDFSYMSWFAMLFSAGMGIGLVFYGVAEPVFHFAGPPVGEAGTAEAAREAMKTTFFHWGIHAWGVYAIVALALAYFSFRHNLPLRISSALYPLIGKRIHGPIGNAVDVFAVFGTMFGIATSLGLGVMQINAGLSYLFDVPSSTTVQLLLIAVVTGIATLSVVLGLDGGIRRISEWNIRLAVILLVFVVVTGPTLFIFQTLAQNIGSYLSSAVEMTFNTYAYVGDEDTQAFMGGWTLFYWAWFIAWSPFVGMFVARVSRGRTIREFVLGVIFVPVGVTCVWLTVFGDTALHGILTGTMPNLVDQVFADSATSLFHFLDALPWASVSSVVATLLIITFFVTSSDSGSLVIDTLTSRDNGETPVWQRIFWAITEGLVAAALILAGGSNALAALQAASLASALPFAPILILMGFGLFRSLRIEACKRDSLQHATNTPGNVSRIGSGSNYQWQQRLQVLVSSPRRQQVLDYLDDTVHPAMREVAVEFEKQGLDVRITREEDRCYLRVSHGDEADFIYGVRARAYATPSFTIGAVPQNAESDRNAHYRAEVFLREGGQQYSIVGYLKGQVIGDILDQYEKHLHFLHLVR</sequence>
<keyword evidence="3" id="KW-0813">Transport</keyword>
<dbReference type="PANTHER" id="PTHR30047">
    <property type="entry name" value="HIGH-AFFINITY CHOLINE TRANSPORT PROTEIN-RELATED"/>
    <property type="match status" value="1"/>
</dbReference>
<accession>A0ABU3VY19</accession>
<evidence type="ECO:0000256" key="5">
    <source>
        <dbReference type="ARBA" id="ARBA00022692"/>
    </source>
</evidence>
<feature type="transmembrane region" description="Helical" evidence="8">
    <location>
        <begin position="12"/>
        <end position="34"/>
    </location>
</feature>
<evidence type="ECO:0000256" key="3">
    <source>
        <dbReference type="ARBA" id="ARBA00022448"/>
    </source>
</evidence>
<protein>
    <submittedName>
        <fullName evidence="9">Choline BCCT transporter BetT</fullName>
    </submittedName>
</protein>
<evidence type="ECO:0000256" key="1">
    <source>
        <dbReference type="ARBA" id="ARBA00004651"/>
    </source>
</evidence>
<evidence type="ECO:0000313" key="9">
    <source>
        <dbReference type="EMBL" id="MDV2079183.1"/>
    </source>
</evidence>
<feature type="transmembrane region" description="Helical" evidence="8">
    <location>
        <begin position="448"/>
        <end position="469"/>
    </location>
</feature>
<comment type="caution">
    <text evidence="9">The sequence shown here is derived from an EMBL/GenBank/DDBJ whole genome shotgun (WGS) entry which is preliminary data.</text>
</comment>
<dbReference type="NCBIfam" id="NF007399">
    <property type="entry name" value="PRK09928.1"/>
    <property type="match status" value="1"/>
</dbReference>
<evidence type="ECO:0000256" key="8">
    <source>
        <dbReference type="SAM" id="Phobius"/>
    </source>
</evidence>
<name>A0ABU3VY19_9GAMM</name>
<feature type="transmembrane region" description="Helical" evidence="8">
    <location>
        <begin position="352"/>
        <end position="370"/>
    </location>
</feature>
<dbReference type="PANTHER" id="PTHR30047:SF7">
    <property type="entry name" value="HIGH-AFFINITY CHOLINE TRANSPORT PROTEIN"/>
    <property type="match status" value="1"/>
</dbReference>
<comment type="similarity">
    <text evidence="2">Belongs to the BCCT transporter (TC 2.A.15) family.</text>
</comment>
<feature type="transmembrane region" description="Helical" evidence="8">
    <location>
        <begin position="405"/>
        <end position="427"/>
    </location>
</feature>
<reference evidence="9 10" key="1">
    <citation type="submission" date="2023-10" db="EMBL/GenBank/DDBJ databases">
        <title>Characteristics and mechanism of a salt-tolerant marine origin heterotrophic nitrifying- aerobic denitrifying bacteria Marinobacter xestospongiae HN1.</title>
        <authorList>
            <person name="Qi R."/>
        </authorList>
    </citation>
    <scope>NUCLEOTIDE SEQUENCE [LARGE SCALE GENOMIC DNA]</scope>
    <source>
        <strain evidence="9 10">HN1</strain>
    </source>
</reference>
<evidence type="ECO:0000256" key="6">
    <source>
        <dbReference type="ARBA" id="ARBA00022989"/>
    </source>
</evidence>
<keyword evidence="7 8" id="KW-0472">Membrane</keyword>
<feature type="transmembrane region" description="Helical" evidence="8">
    <location>
        <begin position="142"/>
        <end position="165"/>
    </location>
</feature>
<dbReference type="InterPro" id="IPR000060">
    <property type="entry name" value="BCCT_transptr"/>
</dbReference>
<feature type="transmembrane region" description="Helical" evidence="8">
    <location>
        <begin position="323"/>
        <end position="340"/>
    </location>
</feature>
<feature type="transmembrane region" description="Helical" evidence="8">
    <location>
        <begin position="95"/>
        <end position="114"/>
    </location>
</feature>